<dbReference type="GO" id="GO:0003779">
    <property type="term" value="F:actin binding"/>
    <property type="evidence" value="ECO:0007669"/>
    <property type="project" value="InterPro"/>
</dbReference>
<evidence type="ECO:0000313" key="3">
    <source>
        <dbReference type="Proteomes" id="UP000054359"/>
    </source>
</evidence>
<dbReference type="GO" id="GO:0031267">
    <property type="term" value="F:small GTPase binding"/>
    <property type="evidence" value="ECO:0007669"/>
    <property type="project" value="InterPro"/>
</dbReference>
<dbReference type="InterPro" id="IPR011989">
    <property type="entry name" value="ARM-like"/>
</dbReference>
<dbReference type="SMART" id="SM01140">
    <property type="entry name" value="Drf_GBD"/>
    <property type="match status" value="1"/>
</dbReference>
<protein>
    <recommendedName>
        <fullName evidence="1">Formin GTPase-binding domain-containing protein</fullName>
    </recommendedName>
</protein>
<dbReference type="Proteomes" id="UP000054359">
    <property type="component" value="Unassembled WGS sequence"/>
</dbReference>
<accession>A0A087URH0</accession>
<dbReference type="SUPFAM" id="SSF48371">
    <property type="entry name" value="ARM repeat"/>
    <property type="match status" value="1"/>
</dbReference>
<evidence type="ECO:0000259" key="1">
    <source>
        <dbReference type="SMART" id="SM01140"/>
    </source>
</evidence>
<dbReference type="GO" id="GO:0030036">
    <property type="term" value="P:actin cytoskeleton organization"/>
    <property type="evidence" value="ECO:0007669"/>
    <property type="project" value="InterPro"/>
</dbReference>
<feature type="non-terminal residue" evidence="2">
    <location>
        <position position="161"/>
    </location>
</feature>
<dbReference type="Pfam" id="PF06371">
    <property type="entry name" value="Drf_GBD"/>
    <property type="match status" value="1"/>
</dbReference>
<gene>
    <name evidence="2" type="ORF">X975_16506</name>
</gene>
<dbReference type="AlphaFoldDB" id="A0A087URH0"/>
<organism evidence="2 3">
    <name type="scientific">Stegodyphus mimosarum</name>
    <name type="common">African social velvet spider</name>
    <dbReference type="NCBI Taxonomy" id="407821"/>
    <lineage>
        <taxon>Eukaryota</taxon>
        <taxon>Metazoa</taxon>
        <taxon>Ecdysozoa</taxon>
        <taxon>Arthropoda</taxon>
        <taxon>Chelicerata</taxon>
        <taxon>Arachnida</taxon>
        <taxon>Araneae</taxon>
        <taxon>Araneomorphae</taxon>
        <taxon>Entelegynae</taxon>
        <taxon>Eresoidea</taxon>
        <taxon>Eresidae</taxon>
        <taxon>Stegodyphus</taxon>
    </lineage>
</organism>
<dbReference type="InterPro" id="IPR016024">
    <property type="entry name" value="ARM-type_fold"/>
</dbReference>
<keyword evidence="3" id="KW-1185">Reference proteome</keyword>
<feature type="domain" description="Formin GTPase-binding" evidence="1">
    <location>
        <begin position="2"/>
        <end position="161"/>
    </location>
</feature>
<sequence length="161" mass="18283">MLLRTANYNDPFLDKTPLRKMILLAKDYVQHLRRCNWKEFEIGSKTTDPDSPKCSQLLASLKDDLRCATATFLDDFISAGGIECLLEVLRLCQSRQNDSKAARGRHEQTVLRKLCSNQHDCLLCLKYAMQNPKSVLHVTEDAHGLSSICSSFMSSYPKSRI</sequence>
<dbReference type="InterPro" id="IPR010473">
    <property type="entry name" value="GTPase-bd"/>
</dbReference>
<dbReference type="EMBL" id="KK121203">
    <property type="protein sequence ID" value="KFM79959.1"/>
    <property type="molecule type" value="Genomic_DNA"/>
</dbReference>
<dbReference type="OrthoDB" id="6427809at2759"/>
<name>A0A087URH0_STEMI</name>
<dbReference type="Gene3D" id="1.25.10.10">
    <property type="entry name" value="Leucine-rich Repeat Variant"/>
    <property type="match status" value="1"/>
</dbReference>
<evidence type="ECO:0000313" key="2">
    <source>
        <dbReference type="EMBL" id="KFM79959.1"/>
    </source>
</evidence>
<proteinExistence type="predicted"/>
<reference evidence="2 3" key="1">
    <citation type="submission" date="2013-11" db="EMBL/GenBank/DDBJ databases">
        <title>Genome sequencing of Stegodyphus mimosarum.</title>
        <authorList>
            <person name="Bechsgaard J."/>
        </authorList>
    </citation>
    <scope>NUCLEOTIDE SEQUENCE [LARGE SCALE GENOMIC DNA]</scope>
</reference>